<dbReference type="AlphaFoldDB" id="A0A2P7AP45"/>
<evidence type="ECO:0000313" key="3">
    <source>
        <dbReference type="Proteomes" id="UP000241158"/>
    </source>
</evidence>
<organism evidence="2 3">
    <name type="scientific">Phyllobacterium endophyticum</name>
    <dbReference type="NCBI Taxonomy" id="1149773"/>
    <lineage>
        <taxon>Bacteria</taxon>
        <taxon>Pseudomonadati</taxon>
        <taxon>Pseudomonadota</taxon>
        <taxon>Alphaproteobacteria</taxon>
        <taxon>Hyphomicrobiales</taxon>
        <taxon>Phyllobacteriaceae</taxon>
        <taxon>Phyllobacterium</taxon>
    </lineage>
</organism>
<dbReference type="InterPro" id="IPR027450">
    <property type="entry name" value="AlkB-like"/>
</dbReference>
<dbReference type="InterPro" id="IPR032857">
    <property type="entry name" value="ALKBH4"/>
</dbReference>
<evidence type="ECO:0000259" key="1">
    <source>
        <dbReference type="PROSITE" id="PS51471"/>
    </source>
</evidence>
<proteinExistence type="predicted"/>
<dbReference type="Pfam" id="PF13532">
    <property type="entry name" value="2OG-FeII_Oxy_2"/>
    <property type="match status" value="1"/>
</dbReference>
<evidence type="ECO:0000313" key="2">
    <source>
        <dbReference type="EMBL" id="PSH55980.1"/>
    </source>
</evidence>
<reference evidence="3" key="1">
    <citation type="submission" date="2017-11" db="EMBL/GenBank/DDBJ databases">
        <authorList>
            <person name="Kuznetsova I."/>
            <person name="Sazanova A."/>
            <person name="Chirak E."/>
            <person name="Safronova V."/>
            <person name="Willems A."/>
        </authorList>
    </citation>
    <scope>NUCLEOTIDE SEQUENCE [LARGE SCALE GENOMIC DNA]</scope>
    <source>
        <strain evidence="3">PEPV15</strain>
    </source>
</reference>
<sequence>MQTDLFGKLPTELPEGFKYAPDVVSSALQQSLLQELPKLPFEAFDFHGFKGRRRVVSYGWKYDFDAEKLGAGPEIPRFLFPVRRVAARFAGLSSEQLQHALITEYSPGAPIGWHKDKAVFGVVVGISLLSACTFRLRRKINGKWERVSIIAEPGSAYLMSGSARTEWEHSIPPVDRLRYSITFRELRTSS</sequence>
<name>A0A2P7AP45_9HYPH</name>
<keyword evidence="2" id="KW-0560">Oxidoreductase</keyword>
<dbReference type="PANTHER" id="PTHR12463">
    <property type="entry name" value="OXYGENASE-RELATED"/>
    <property type="match status" value="1"/>
</dbReference>
<dbReference type="SUPFAM" id="SSF51197">
    <property type="entry name" value="Clavaminate synthase-like"/>
    <property type="match status" value="1"/>
</dbReference>
<keyword evidence="3" id="KW-1185">Reference proteome</keyword>
<comment type="caution">
    <text evidence="2">The sequence shown here is derived from an EMBL/GenBank/DDBJ whole genome shotgun (WGS) entry which is preliminary data.</text>
</comment>
<gene>
    <name evidence="2" type="ORF">CU100_20305</name>
</gene>
<dbReference type="InterPro" id="IPR037151">
    <property type="entry name" value="AlkB-like_sf"/>
</dbReference>
<dbReference type="Proteomes" id="UP000241158">
    <property type="component" value="Unassembled WGS sequence"/>
</dbReference>
<accession>A0A2P7AP45</accession>
<dbReference type="InterPro" id="IPR005123">
    <property type="entry name" value="Oxoglu/Fe-dep_dioxygenase_dom"/>
</dbReference>
<dbReference type="GO" id="GO:0070988">
    <property type="term" value="P:demethylation"/>
    <property type="evidence" value="ECO:0007669"/>
    <property type="project" value="InterPro"/>
</dbReference>
<protein>
    <submittedName>
        <fullName evidence="2">Alpha-ketoglutarate-dependent dioxygenase AlkB</fullName>
    </submittedName>
</protein>
<dbReference type="Gene3D" id="2.60.120.590">
    <property type="entry name" value="Alpha-ketoglutarate-dependent dioxygenase AlkB-like"/>
    <property type="match status" value="1"/>
</dbReference>
<dbReference type="EMBL" id="PGGN01000004">
    <property type="protein sequence ID" value="PSH55980.1"/>
    <property type="molecule type" value="Genomic_DNA"/>
</dbReference>
<feature type="domain" description="Fe2OG dioxygenase" evidence="1">
    <location>
        <begin position="96"/>
        <end position="187"/>
    </location>
</feature>
<dbReference type="OrthoDB" id="278699at2"/>
<dbReference type="GO" id="GO:0051213">
    <property type="term" value="F:dioxygenase activity"/>
    <property type="evidence" value="ECO:0007669"/>
    <property type="project" value="UniProtKB-KW"/>
</dbReference>
<dbReference type="RefSeq" id="WP_106718397.1">
    <property type="nucleotide sequence ID" value="NZ_JACHXT010000001.1"/>
</dbReference>
<keyword evidence="2" id="KW-0223">Dioxygenase</keyword>
<dbReference type="PANTHER" id="PTHR12463:SF1">
    <property type="entry name" value="2-OXOGLUTARATE AND FE-DEPENDENT OXYGENASE FAMILY PROTEIN"/>
    <property type="match status" value="1"/>
</dbReference>
<dbReference type="GO" id="GO:0032451">
    <property type="term" value="F:demethylase activity"/>
    <property type="evidence" value="ECO:0007669"/>
    <property type="project" value="TreeGrafter"/>
</dbReference>
<dbReference type="PROSITE" id="PS51471">
    <property type="entry name" value="FE2OG_OXY"/>
    <property type="match status" value="1"/>
</dbReference>